<dbReference type="AlphaFoldDB" id="A0A0F4Z4A0"/>
<dbReference type="GO" id="GO:0043386">
    <property type="term" value="P:mycotoxin biosynthetic process"/>
    <property type="evidence" value="ECO:0007669"/>
    <property type="project" value="InterPro"/>
</dbReference>
<comment type="caution">
    <text evidence="3">The sequence shown here is derived from an EMBL/GenBank/DDBJ whole genome shotgun (WGS) entry which is preliminary data.</text>
</comment>
<accession>A0A0F4Z4A0</accession>
<keyword evidence="2" id="KW-0812">Transmembrane</keyword>
<dbReference type="Pfam" id="PF11807">
    <property type="entry name" value="UstYa"/>
    <property type="match status" value="1"/>
</dbReference>
<dbReference type="InterPro" id="IPR021765">
    <property type="entry name" value="UstYa-like"/>
</dbReference>
<evidence type="ECO:0000313" key="4">
    <source>
        <dbReference type="Proteomes" id="UP000053958"/>
    </source>
</evidence>
<protein>
    <recommendedName>
        <fullName evidence="5">Tat pathway signal sequence</fullName>
    </recommendedName>
</protein>
<keyword evidence="4" id="KW-1185">Reference proteome</keyword>
<keyword evidence="2" id="KW-1133">Transmembrane helix</keyword>
<evidence type="ECO:0000256" key="1">
    <source>
        <dbReference type="ARBA" id="ARBA00035112"/>
    </source>
</evidence>
<evidence type="ECO:0000313" key="3">
    <source>
        <dbReference type="EMBL" id="KKA24693.1"/>
    </source>
</evidence>
<dbReference type="RefSeq" id="XP_013331305.1">
    <property type="nucleotide sequence ID" value="XM_013475851.1"/>
</dbReference>
<keyword evidence="2" id="KW-0472">Membrane</keyword>
<organism evidence="3 4">
    <name type="scientific">Rasamsonia emersonii (strain ATCC 16479 / CBS 393.64 / IMI 116815)</name>
    <dbReference type="NCBI Taxonomy" id="1408163"/>
    <lineage>
        <taxon>Eukaryota</taxon>
        <taxon>Fungi</taxon>
        <taxon>Dikarya</taxon>
        <taxon>Ascomycota</taxon>
        <taxon>Pezizomycotina</taxon>
        <taxon>Eurotiomycetes</taxon>
        <taxon>Eurotiomycetidae</taxon>
        <taxon>Eurotiales</taxon>
        <taxon>Trichocomaceae</taxon>
        <taxon>Rasamsonia</taxon>
    </lineage>
</organism>
<dbReference type="Proteomes" id="UP000053958">
    <property type="component" value="Unassembled WGS sequence"/>
</dbReference>
<dbReference type="STRING" id="1408163.A0A0F4Z4A0"/>
<sequence>MTAGHDMYRLLASETDSEDEGPPPKKTWAPFRTAITVVLLTTNLLFALAWAHAVKGCDNRSRYAKLETNRQDTLWWNTEYSGPNDTLVSQLWDSEIPWERGIIAIRNSEAKAMGLPDSQPFPWDADKSIYIVNAHHILHCVRNLYISIQEYRQGRSQSVTYPHLLHCLDTIRLETLCAADDTPRYVPRNAIHGFRPGDGQQRRCRDWSQLEAFVQRHDPCYKYILPGNDEISNLERFKYCPNDSPYLPKIRAYFGYDDDWVPWPYREQTSYKKKAGQD</sequence>
<dbReference type="EMBL" id="LASV01000051">
    <property type="protein sequence ID" value="KKA24693.1"/>
    <property type="molecule type" value="Genomic_DNA"/>
</dbReference>
<dbReference type="GeneID" id="25313627"/>
<evidence type="ECO:0000256" key="2">
    <source>
        <dbReference type="SAM" id="Phobius"/>
    </source>
</evidence>
<evidence type="ECO:0008006" key="5">
    <source>
        <dbReference type="Google" id="ProtNLM"/>
    </source>
</evidence>
<reference evidence="3 4" key="1">
    <citation type="submission" date="2015-04" db="EMBL/GenBank/DDBJ databases">
        <authorList>
            <person name="Heijne W.H."/>
            <person name="Fedorova N.D."/>
            <person name="Nierman W.C."/>
            <person name="Vollebregt A.W."/>
            <person name="Zhao Z."/>
            <person name="Wu L."/>
            <person name="Kumar M."/>
            <person name="Stam H."/>
            <person name="van den Berg M.A."/>
            <person name="Pel H.J."/>
        </authorList>
    </citation>
    <scope>NUCLEOTIDE SEQUENCE [LARGE SCALE GENOMIC DNA]</scope>
    <source>
        <strain evidence="3 4">CBS 393.64</strain>
    </source>
</reference>
<name>A0A0F4Z4A0_RASE3</name>
<proteinExistence type="inferred from homology"/>
<gene>
    <name evidence="3" type="ORF">T310_1276</name>
</gene>
<feature type="transmembrane region" description="Helical" evidence="2">
    <location>
        <begin position="31"/>
        <end position="53"/>
    </location>
</feature>
<comment type="similarity">
    <text evidence="1">Belongs to the ustYa family.</text>
</comment>
<dbReference type="OrthoDB" id="3687641at2759"/>
<dbReference type="PANTHER" id="PTHR33365">
    <property type="entry name" value="YALI0B05434P"/>
    <property type="match status" value="1"/>
</dbReference>
<dbReference type="PANTHER" id="PTHR33365:SF6">
    <property type="entry name" value="OXIDASE USTYA"/>
    <property type="match status" value="1"/>
</dbReference>